<evidence type="ECO:0000313" key="2">
    <source>
        <dbReference type="Proteomes" id="UP000093100"/>
    </source>
</evidence>
<reference evidence="1 2" key="1">
    <citation type="journal article" date="2016" name="Genome Biol. Evol.">
        <title>Comparative Genomics of Campylobacter fetus from Reptiles and Mammals Reveals Divergent Evolution in Host-Associated Lineages.</title>
        <authorList>
            <person name="Gilbert M.J."/>
            <person name="Miller W.G."/>
            <person name="Yee E."/>
            <person name="Zomer A.L."/>
            <person name="van der Graaf-van Bloois L."/>
            <person name="Fitzgerald C."/>
            <person name="Forbes K.J."/>
            <person name="Meric G."/>
            <person name="Sheppard S.K."/>
            <person name="Wagenaar J.A."/>
            <person name="Duim B."/>
        </authorList>
    </citation>
    <scope>NUCLEOTIDE SEQUENCE [LARGE SCALE GENOMIC DNA]</scope>
    <source>
        <strain evidence="1 2">12S02225-3</strain>
    </source>
</reference>
<dbReference type="AlphaFoldDB" id="A0AAX0HF89"/>
<sequence length="606" mass="69722">MNISSLSTNVFYIDTNQTFSKKLNLRIDNINKENISDKSTDKLTDRFGREVETTDYYDFYYGDINIVQKYGTKTYTKEEALELFMATQTYGILNGGMHHTTYSKQDLLANKPENYANKNEIYYVNYPSSEAGYFMTSDHYKYNEIPQDYYLNSYANSNLIDTKFGKAELFLDLAGDNDKLGVGSFSSNSQLFRFDSDSNGIIDKNDTYFDKLKIRAYDKEGNEVIKQLSEVVDYIDLRDFIDTKSNAIKKWKESVKDYGWDENTYKEQLNRISSYNPYFIFKPEIRYESMSETDLKELSKLANDDGWIDVTNLQSSIGLAYAKKGVNGSYRLEELNFGNADTKSSSYSKYSNEQYSKFNSLYEDYMAEVNALNGFFDSYKQVASDDIIKEFGSVINSPDFKSTRMLKIEYEFTQITGLTFTLDNLQKVKDSFEKDRSATANMLIDTDILTAIKINKNGTFTLKFNSGREFVVDKLYKDTGKVFEAGIELNLSEFMDEKDLNQMDFSVSAAKVRNSSGEIELISLKDLGVEMIKKLANGRYKLFTDIQNNKSITVSDIYTKYIFGDSNLNNSNLNNSNSINNSNLDNSNKTIDEKDKFYPKPLRVWA</sequence>
<dbReference type="Proteomes" id="UP000093100">
    <property type="component" value="Unassembled WGS sequence"/>
</dbReference>
<evidence type="ECO:0000313" key="1">
    <source>
        <dbReference type="EMBL" id="OCR91746.1"/>
    </source>
</evidence>
<organism evidence="1 2">
    <name type="scientific">Campylobacter fetus subsp. testudinum</name>
    <dbReference type="NCBI Taxonomy" id="1507806"/>
    <lineage>
        <taxon>Bacteria</taxon>
        <taxon>Pseudomonadati</taxon>
        <taxon>Campylobacterota</taxon>
        <taxon>Epsilonproteobacteria</taxon>
        <taxon>Campylobacterales</taxon>
        <taxon>Campylobacteraceae</taxon>
        <taxon>Campylobacter</taxon>
    </lineage>
</organism>
<accession>A0AAX0HF89</accession>
<name>A0AAX0HF89_CAMFE</name>
<gene>
    <name evidence="1" type="ORF">CFT12S02225_01455</name>
</gene>
<proteinExistence type="predicted"/>
<protein>
    <recommendedName>
        <fullName evidence="3">Response regulator</fullName>
    </recommendedName>
</protein>
<dbReference type="RefSeq" id="WP_065840897.1">
    <property type="nucleotide sequence ID" value="NZ_LFLK01000001.1"/>
</dbReference>
<dbReference type="EMBL" id="LFLK01000001">
    <property type="protein sequence ID" value="OCR91746.1"/>
    <property type="molecule type" value="Genomic_DNA"/>
</dbReference>
<evidence type="ECO:0008006" key="3">
    <source>
        <dbReference type="Google" id="ProtNLM"/>
    </source>
</evidence>
<comment type="caution">
    <text evidence="1">The sequence shown here is derived from an EMBL/GenBank/DDBJ whole genome shotgun (WGS) entry which is preliminary data.</text>
</comment>